<dbReference type="EMBL" id="WSLF01000008">
    <property type="protein sequence ID" value="KAE9633512.1"/>
    <property type="molecule type" value="Genomic_DNA"/>
</dbReference>
<dbReference type="PROSITE" id="PS50126">
    <property type="entry name" value="S1"/>
    <property type="match status" value="4"/>
</dbReference>
<dbReference type="InterPro" id="IPR003029">
    <property type="entry name" value="S1_domain"/>
</dbReference>
<dbReference type="CDD" id="cd05688">
    <property type="entry name" value="S1_RPS1_repeat_ec3"/>
    <property type="match status" value="1"/>
</dbReference>
<protein>
    <submittedName>
        <fullName evidence="5">30S ribosomal protein S1</fullName>
    </submittedName>
</protein>
<dbReference type="GO" id="GO:0005840">
    <property type="term" value="C:ribosome"/>
    <property type="evidence" value="ECO:0007669"/>
    <property type="project" value="UniProtKB-KW"/>
</dbReference>
<feature type="domain" description="S1 motif" evidence="4">
    <location>
        <begin position="105"/>
        <end position="171"/>
    </location>
</feature>
<dbReference type="PANTHER" id="PTHR10724:SF7">
    <property type="entry name" value="SMALL RIBOSOMAL SUBUNIT PROTEIN BS1C"/>
    <property type="match status" value="1"/>
</dbReference>
<dbReference type="Gene3D" id="2.40.50.140">
    <property type="entry name" value="Nucleic acid-binding proteins"/>
    <property type="match status" value="4"/>
</dbReference>
<comment type="similarity">
    <text evidence="1">Belongs to the bacterial ribosomal protein bS1 family.</text>
</comment>
<evidence type="ECO:0000313" key="5">
    <source>
        <dbReference type="EMBL" id="KAE9633512.1"/>
    </source>
</evidence>
<dbReference type="GO" id="GO:0005737">
    <property type="term" value="C:cytoplasm"/>
    <property type="evidence" value="ECO:0007669"/>
    <property type="project" value="UniProtKB-ARBA"/>
</dbReference>
<feature type="domain" description="S1 motif" evidence="4">
    <location>
        <begin position="277"/>
        <end position="346"/>
    </location>
</feature>
<dbReference type="SUPFAM" id="SSF50249">
    <property type="entry name" value="Nucleic acid-binding proteins"/>
    <property type="match status" value="4"/>
</dbReference>
<dbReference type="Proteomes" id="UP000483018">
    <property type="component" value="Unassembled WGS sequence"/>
</dbReference>
<keyword evidence="3" id="KW-0687">Ribonucleoprotein</keyword>
<dbReference type="NCBIfam" id="NF005208">
    <property type="entry name" value="PRK06676.1"/>
    <property type="match status" value="1"/>
</dbReference>
<feature type="domain" description="S1 motif" evidence="4">
    <location>
        <begin position="18"/>
        <end position="87"/>
    </location>
</feature>
<evidence type="ECO:0000259" key="4">
    <source>
        <dbReference type="PROSITE" id="PS50126"/>
    </source>
</evidence>
<dbReference type="GO" id="GO:0003729">
    <property type="term" value="F:mRNA binding"/>
    <property type="evidence" value="ECO:0007669"/>
    <property type="project" value="TreeGrafter"/>
</dbReference>
<dbReference type="SMART" id="SM00316">
    <property type="entry name" value="S1"/>
    <property type="match status" value="4"/>
</dbReference>
<feature type="domain" description="S1 motif" evidence="4">
    <location>
        <begin position="192"/>
        <end position="260"/>
    </location>
</feature>
<keyword evidence="2 5" id="KW-0689">Ribosomal protein</keyword>
<evidence type="ECO:0000256" key="3">
    <source>
        <dbReference type="ARBA" id="ARBA00023274"/>
    </source>
</evidence>
<evidence type="ECO:0000313" key="6">
    <source>
        <dbReference type="Proteomes" id="UP000483018"/>
    </source>
</evidence>
<dbReference type="Pfam" id="PF00575">
    <property type="entry name" value="S1"/>
    <property type="match status" value="4"/>
</dbReference>
<evidence type="ECO:0000256" key="1">
    <source>
        <dbReference type="ARBA" id="ARBA00006767"/>
    </source>
</evidence>
<dbReference type="InterPro" id="IPR035104">
    <property type="entry name" value="Ribosomal_protein_S1-like"/>
</dbReference>
<name>A0A7C8HH56_9FIRM</name>
<accession>A0A7C8HH56</accession>
<dbReference type="FunFam" id="2.40.50.140:FF:000051">
    <property type="entry name" value="RNA-binding transcriptional accessory protein"/>
    <property type="match status" value="2"/>
</dbReference>
<proteinExistence type="inferred from homology"/>
<dbReference type="CDD" id="cd05687">
    <property type="entry name" value="S1_RPS1_repeat_ec1_hs1"/>
    <property type="match status" value="1"/>
</dbReference>
<comment type="caution">
    <text evidence="5">The sequence shown here is derived from an EMBL/GenBank/DDBJ whole genome shotgun (WGS) entry which is preliminary data.</text>
</comment>
<dbReference type="CDD" id="cd04465">
    <property type="entry name" value="S1_RPS1_repeat_ec2_hs2"/>
    <property type="match status" value="1"/>
</dbReference>
<dbReference type="GO" id="GO:0003735">
    <property type="term" value="F:structural constituent of ribosome"/>
    <property type="evidence" value="ECO:0007669"/>
    <property type="project" value="TreeGrafter"/>
</dbReference>
<dbReference type="InterPro" id="IPR050437">
    <property type="entry name" value="Ribos_protein_bS1-like"/>
</dbReference>
<dbReference type="GO" id="GO:0006412">
    <property type="term" value="P:translation"/>
    <property type="evidence" value="ECO:0007669"/>
    <property type="project" value="TreeGrafter"/>
</dbReference>
<gene>
    <name evidence="5" type="primary">rpsA</name>
    <name evidence="5" type="ORF">GND95_09590</name>
</gene>
<dbReference type="InterPro" id="IPR012340">
    <property type="entry name" value="NA-bd_OB-fold"/>
</dbReference>
<evidence type="ECO:0000256" key="2">
    <source>
        <dbReference type="ARBA" id="ARBA00022980"/>
    </source>
</evidence>
<reference evidence="5 6" key="1">
    <citation type="submission" date="2019-12" db="EMBL/GenBank/DDBJ databases">
        <title>Defluviitalea raffinosedens, isolated from a biogas fermenter, genome sequencing and characterization.</title>
        <authorList>
            <person name="Rettenmaier R."/>
            <person name="Schneider M."/>
            <person name="Neuhaus K."/>
            <person name="Liebl W."/>
            <person name="Zverlov V."/>
        </authorList>
    </citation>
    <scope>NUCLEOTIDE SEQUENCE [LARGE SCALE GENOMIC DNA]</scope>
    <source>
        <strain evidence="5 6">249c-K6</strain>
    </source>
</reference>
<dbReference type="OrthoDB" id="9810507at2"/>
<sequence>MAQMMEDIEKSMKRLRSGDIVKGKVIKVNENEVLVNIGYMADGIIPRQEISDDENIDPRDILKPNDEIDVLILQMDDGEGNVILSKKQADQVVVWDELNDYFEAGTPIEVTVKEVVKGGVVAPIKGIRAFIPASQLSINYVEDLNAYIGKTLKVKLIELDKKSRKVVLSRKEVEKEERELQKKEIWKTLKKGEKRRGIVTRLAKFGAFVDLGGVDGLIHLSDLSWKRVLDPAEVVSVGDEVEVYVVDFDEKKERISLALKDVKEDPWKEAVKKYKVNDIVQGKVVRITNFGAFVEIEPGVEGLVHISQITDKHIAKVTEVLSVGDEVKAKIIELKPEEKRISLSIREAEDGTSEEVLQYVQNNEEEVTIGDLLKDKLKGLKF</sequence>
<dbReference type="PRINTS" id="PR00681">
    <property type="entry name" value="RIBOSOMALS1"/>
</dbReference>
<organism evidence="5 6">
    <name type="scientific">Defluviitalea raffinosedens</name>
    <dbReference type="NCBI Taxonomy" id="1450156"/>
    <lineage>
        <taxon>Bacteria</taxon>
        <taxon>Bacillati</taxon>
        <taxon>Bacillota</taxon>
        <taxon>Clostridia</taxon>
        <taxon>Lachnospirales</taxon>
        <taxon>Defluviitaleaceae</taxon>
        <taxon>Defluviitalea</taxon>
    </lineage>
</organism>
<dbReference type="PANTHER" id="PTHR10724">
    <property type="entry name" value="30S RIBOSOMAL PROTEIN S1"/>
    <property type="match status" value="1"/>
</dbReference>
<dbReference type="AlphaFoldDB" id="A0A7C8HH56"/>
<keyword evidence="6" id="KW-1185">Reference proteome</keyword>